<protein>
    <submittedName>
        <fullName evidence="2">Uncharacterized protein</fullName>
    </submittedName>
</protein>
<feature type="chain" id="PRO_5004032802" evidence="1">
    <location>
        <begin position="19"/>
        <end position="71"/>
    </location>
</feature>
<dbReference type="HOGENOM" id="CLU_2741666_0_0_1"/>
<name>M3D6M5_SPHMS</name>
<keyword evidence="1" id="KW-0732">Signal</keyword>
<organism evidence="2 3">
    <name type="scientific">Sphaerulina musiva (strain SO2202)</name>
    <name type="common">Poplar stem canker fungus</name>
    <name type="synonym">Septoria musiva</name>
    <dbReference type="NCBI Taxonomy" id="692275"/>
    <lineage>
        <taxon>Eukaryota</taxon>
        <taxon>Fungi</taxon>
        <taxon>Dikarya</taxon>
        <taxon>Ascomycota</taxon>
        <taxon>Pezizomycotina</taxon>
        <taxon>Dothideomycetes</taxon>
        <taxon>Dothideomycetidae</taxon>
        <taxon>Mycosphaerellales</taxon>
        <taxon>Mycosphaerellaceae</taxon>
        <taxon>Sphaerulina</taxon>
    </lineage>
</organism>
<dbReference type="GeneID" id="27898426"/>
<feature type="signal peptide" evidence="1">
    <location>
        <begin position="1"/>
        <end position="18"/>
    </location>
</feature>
<sequence length="71" mass="7857">MYTRYILLLATVLATCNAVAIPKPAPIADPAASPQDFKRALEEKRQYASFNDYADGFDYPKTAKTVREAST</sequence>
<dbReference type="EMBL" id="KB456263">
    <property type="protein sequence ID" value="EMF13820.1"/>
    <property type="molecule type" value="Genomic_DNA"/>
</dbReference>
<evidence type="ECO:0000313" key="2">
    <source>
        <dbReference type="EMBL" id="EMF13820.1"/>
    </source>
</evidence>
<dbReference type="Proteomes" id="UP000016931">
    <property type="component" value="Unassembled WGS sequence"/>
</dbReference>
<reference evidence="2 3" key="1">
    <citation type="journal article" date="2012" name="PLoS Pathog.">
        <title>Diverse lifestyles and strategies of plant pathogenesis encoded in the genomes of eighteen Dothideomycetes fungi.</title>
        <authorList>
            <person name="Ohm R.A."/>
            <person name="Feau N."/>
            <person name="Henrissat B."/>
            <person name="Schoch C.L."/>
            <person name="Horwitz B.A."/>
            <person name="Barry K.W."/>
            <person name="Condon B.J."/>
            <person name="Copeland A.C."/>
            <person name="Dhillon B."/>
            <person name="Glaser F."/>
            <person name="Hesse C.N."/>
            <person name="Kosti I."/>
            <person name="LaButti K."/>
            <person name="Lindquist E.A."/>
            <person name="Lucas S."/>
            <person name="Salamov A.A."/>
            <person name="Bradshaw R.E."/>
            <person name="Ciuffetti L."/>
            <person name="Hamelin R.C."/>
            <person name="Kema G.H.J."/>
            <person name="Lawrence C."/>
            <person name="Scott J.A."/>
            <person name="Spatafora J.W."/>
            <person name="Turgeon B.G."/>
            <person name="de Wit P.J.G.M."/>
            <person name="Zhong S."/>
            <person name="Goodwin S.B."/>
            <person name="Grigoriev I.V."/>
        </authorList>
    </citation>
    <scope>NUCLEOTIDE SEQUENCE [LARGE SCALE GENOMIC DNA]</scope>
    <source>
        <strain evidence="2 3">SO2202</strain>
    </source>
</reference>
<dbReference type="RefSeq" id="XP_016761941.1">
    <property type="nucleotide sequence ID" value="XM_016901289.1"/>
</dbReference>
<accession>M3D6M5</accession>
<dbReference type="AlphaFoldDB" id="M3D6M5"/>
<keyword evidence="3" id="KW-1185">Reference proteome</keyword>
<proteinExistence type="predicted"/>
<evidence type="ECO:0000313" key="3">
    <source>
        <dbReference type="Proteomes" id="UP000016931"/>
    </source>
</evidence>
<evidence type="ECO:0000256" key="1">
    <source>
        <dbReference type="SAM" id="SignalP"/>
    </source>
</evidence>
<gene>
    <name evidence="2" type="ORF">SEPMUDRAFT_116832</name>
</gene>